<dbReference type="PROSITE" id="PS00080">
    <property type="entry name" value="MULTICOPPER_OXIDASE2"/>
    <property type="match status" value="1"/>
</dbReference>
<organism evidence="8 9">
    <name type="scientific">Streptomyces ruber</name>
    <dbReference type="NCBI Taxonomy" id="83378"/>
    <lineage>
        <taxon>Bacteria</taxon>
        <taxon>Bacillati</taxon>
        <taxon>Actinomycetota</taxon>
        <taxon>Actinomycetes</taxon>
        <taxon>Kitasatosporales</taxon>
        <taxon>Streptomycetaceae</taxon>
        <taxon>Streptomyces</taxon>
    </lineage>
</organism>
<evidence type="ECO:0000256" key="2">
    <source>
        <dbReference type="ARBA" id="ARBA00022723"/>
    </source>
</evidence>
<dbReference type="InterPro" id="IPR011706">
    <property type="entry name" value="Cu-oxidase_C"/>
</dbReference>
<reference evidence="8" key="1">
    <citation type="journal article" date="2014" name="Int. J. Syst. Evol. Microbiol.">
        <title>Complete genome sequence of Corynebacterium casei LMG S-19264T (=DSM 44701T), isolated from a smear-ripened cheese.</title>
        <authorList>
            <consortium name="US DOE Joint Genome Institute (JGI-PGF)"/>
            <person name="Walter F."/>
            <person name="Albersmeier A."/>
            <person name="Kalinowski J."/>
            <person name="Ruckert C."/>
        </authorList>
    </citation>
    <scope>NUCLEOTIDE SEQUENCE</scope>
    <source>
        <strain evidence="8">JCM 3131</strain>
    </source>
</reference>
<keyword evidence="5" id="KW-0472">Membrane</keyword>
<keyword evidence="2" id="KW-0479">Metal-binding</keyword>
<dbReference type="InterPro" id="IPR008972">
    <property type="entry name" value="Cupredoxin"/>
</dbReference>
<keyword evidence="5" id="KW-1133">Transmembrane helix</keyword>
<reference evidence="8" key="2">
    <citation type="submission" date="2020-09" db="EMBL/GenBank/DDBJ databases">
        <authorList>
            <person name="Sun Q."/>
            <person name="Ohkuma M."/>
        </authorList>
    </citation>
    <scope>NUCLEOTIDE SEQUENCE</scope>
    <source>
        <strain evidence="8">JCM 3131</strain>
    </source>
</reference>
<evidence type="ECO:0000256" key="5">
    <source>
        <dbReference type="SAM" id="Phobius"/>
    </source>
</evidence>
<evidence type="ECO:0000256" key="1">
    <source>
        <dbReference type="ARBA" id="ARBA00010609"/>
    </source>
</evidence>
<dbReference type="GO" id="GO:0016491">
    <property type="term" value="F:oxidoreductase activity"/>
    <property type="evidence" value="ECO:0007669"/>
    <property type="project" value="UniProtKB-KW"/>
</dbReference>
<evidence type="ECO:0000256" key="4">
    <source>
        <dbReference type="SAM" id="MobiDB-lite"/>
    </source>
</evidence>
<gene>
    <name evidence="8" type="ORF">GCM10010145_04170</name>
</gene>
<keyword evidence="9" id="KW-1185">Reference proteome</keyword>
<keyword evidence="5" id="KW-0812">Transmembrane</keyword>
<dbReference type="GO" id="GO:0005507">
    <property type="term" value="F:copper ion binding"/>
    <property type="evidence" value="ECO:0007669"/>
    <property type="project" value="InterPro"/>
</dbReference>
<dbReference type="Gene3D" id="2.60.40.420">
    <property type="entry name" value="Cupredoxins - blue copper proteins"/>
    <property type="match status" value="3"/>
</dbReference>
<dbReference type="InterPro" id="IPR045087">
    <property type="entry name" value="Cu-oxidase_fam"/>
</dbReference>
<feature type="transmembrane region" description="Helical" evidence="5">
    <location>
        <begin position="21"/>
        <end position="45"/>
    </location>
</feature>
<name>A0A918B964_9ACTN</name>
<accession>A0A918B964</accession>
<dbReference type="InterPro" id="IPR011707">
    <property type="entry name" value="Cu-oxidase-like_N"/>
</dbReference>
<feature type="compositionally biased region" description="Basic and acidic residues" evidence="4">
    <location>
        <begin position="523"/>
        <end position="535"/>
    </location>
</feature>
<comment type="similarity">
    <text evidence="1">Belongs to the multicopper oxidase family.</text>
</comment>
<dbReference type="CDD" id="cd04232">
    <property type="entry name" value="CuRO_1_CueO_FtsP"/>
    <property type="match status" value="1"/>
</dbReference>
<evidence type="ECO:0000313" key="9">
    <source>
        <dbReference type="Proteomes" id="UP000620156"/>
    </source>
</evidence>
<sequence>MLADPAGRDARRMSRRIPLKRILVALTSVVAVAALAVGALFTWLWTGSDVSTVGTERFGNRLAIPPLAASSVDEDGTRVFDLRMQTGETEFERGRRTPTYGFNGSYLGPTLRAERGERVRVRIRNELGEASSVHWHGMHLPARMDGGPHQSIAPGAAWSPHWTVDQPAATLWYHPHPHGATERHVRKGLAGLFLLDDEKSDELALPKKYGVDDVPVIVQDVRFDGAELDNGRNIFQSVGFLGDRTMVNGTLGPYQEVGDELIRLRLLNASTTRTYAFGFPDGRPFSLIGTDGGLLERPAAMERVQLSPGERAEIVVRMEAGERVVLRSFPQDNYGDAWQRRFSGGEDSFDVLELRAADRLRPSPGLPAALAGPGLSELPDDADAVRGRYFDLKRTGINGRTMDMGRIDETVTRGTTEVWTVRNADGMPHNFHVHDVRFRVVEVNGSAPPPPLRGPKDTVFLPNGTTMKLALRFDGPADRDTPYMYHCHLLYHEDEGMMGQFVVVEKGERAGTPAGHAGGHGAGHAEHGAGHEKDR</sequence>
<feature type="domain" description="Plastocyanin-like" evidence="7">
    <location>
        <begin position="84"/>
        <end position="199"/>
    </location>
</feature>
<evidence type="ECO:0000259" key="7">
    <source>
        <dbReference type="Pfam" id="PF07732"/>
    </source>
</evidence>
<proteinExistence type="inferred from homology"/>
<keyword evidence="3" id="KW-0560">Oxidoreductase</keyword>
<dbReference type="Proteomes" id="UP000620156">
    <property type="component" value="Unassembled WGS sequence"/>
</dbReference>
<dbReference type="EMBL" id="BMQK01000001">
    <property type="protein sequence ID" value="GGQ39635.1"/>
    <property type="molecule type" value="Genomic_DNA"/>
</dbReference>
<dbReference type="AlphaFoldDB" id="A0A918B964"/>
<protein>
    <submittedName>
        <fullName evidence="8">Multicopper oxidase</fullName>
    </submittedName>
</protein>
<evidence type="ECO:0000256" key="3">
    <source>
        <dbReference type="ARBA" id="ARBA00023002"/>
    </source>
</evidence>
<feature type="domain" description="Plastocyanin-like" evidence="6">
    <location>
        <begin position="393"/>
        <end position="505"/>
    </location>
</feature>
<dbReference type="InterPro" id="IPR002355">
    <property type="entry name" value="Cu_oxidase_Cu_BS"/>
</dbReference>
<dbReference type="Pfam" id="PF07731">
    <property type="entry name" value="Cu-oxidase_2"/>
    <property type="match status" value="1"/>
</dbReference>
<comment type="caution">
    <text evidence="8">The sequence shown here is derived from an EMBL/GenBank/DDBJ whole genome shotgun (WGS) entry which is preliminary data.</text>
</comment>
<dbReference type="SUPFAM" id="SSF49503">
    <property type="entry name" value="Cupredoxins"/>
    <property type="match status" value="3"/>
</dbReference>
<dbReference type="CDD" id="cd13890">
    <property type="entry name" value="CuRO_3_CueO_FtsP"/>
    <property type="match status" value="1"/>
</dbReference>
<evidence type="ECO:0000259" key="6">
    <source>
        <dbReference type="Pfam" id="PF07731"/>
    </source>
</evidence>
<dbReference type="CDD" id="cd13867">
    <property type="entry name" value="CuRO_2_CueO_FtsP"/>
    <property type="match status" value="1"/>
</dbReference>
<dbReference type="Pfam" id="PF07732">
    <property type="entry name" value="Cu-oxidase_3"/>
    <property type="match status" value="1"/>
</dbReference>
<feature type="region of interest" description="Disordered" evidence="4">
    <location>
        <begin position="510"/>
        <end position="535"/>
    </location>
</feature>
<dbReference type="PANTHER" id="PTHR48267">
    <property type="entry name" value="CUPREDOXIN SUPERFAMILY PROTEIN"/>
    <property type="match status" value="1"/>
</dbReference>
<dbReference type="PANTHER" id="PTHR48267:SF1">
    <property type="entry name" value="BILIRUBIN OXIDASE"/>
    <property type="match status" value="1"/>
</dbReference>
<evidence type="ECO:0000313" key="8">
    <source>
        <dbReference type="EMBL" id="GGQ39635.1"/>
    </source>
</evidence>